<name>A0AAE1VPK4_9SOLA</name>
<reference evidence="1" key="1">
    <citation type="submission" date="2023-12" db="EMBL/GenBank/DDBJ databases">
        <title>Genome assembly of Anisodus tanguticus.</title>
        <authorList>
            <person name="Wang Y.-J."/>
        </authorList>
    </citation>
    <scope>NUCLEOTIDE SEQUENCE</scope>
    <source>
        <strain evidence="1">KB-2021</strain>
        <tissue evidence="1">Leaf</tissue>
    </source>
</reference>
<keyword evidence="3" id="KW-1185">Reference proteome</keyword>
<organism evidence="1 3">
    <name type="scientific">Anisodus tanguticus</name>
    <dbReference type="NCBI Taxonomy" id="243964"/>
    <lineage>
        <taxon>Eukaryota</taxon>
        <taxon>Viridiplantae</taxon>
        <taxon>Streptophyta</taxon>
        <taxon>Embryophyta</taxon>
        <taxon>Tracheophyta</taxon>
        <taxon>Spermatophyta</taxon>
        <taxon>Magnoliopsida</taxon>
        <taxon>eudicotyledons</taxon>
        <taxon>Gunneridae</taxon>
        <taxon>Pentapetalae</taxon>
        <taxon>asterids</taxon>
        <taxon>lamiids</taxon>
        <taxon>Solanales</taxon>
        <taxon>Solanaceae</taxon>
        <taxon>Solanoideae</taxon>
        <taxon>Hyoscyameae</taxon>
        <taxon>Anisodus</taxon>
    </lineage>
</organism>
<accession>A0AAE1VPK4</accession>
<proteinExistence type="predicted"/>
<gene>
    <name evidence="1" type="ORF">RND71_002983</name>
    <name evidence="2" type="ORF">RND71_002987</name>
</gene>
<evidence type="ECO:0000313" key="3">
    <source>
        <dbReference type="Proteomes" id="UP001291623"/>
    </source>
</evidence>
<dbReference type="Proteomes" id="UP001291623">
    <property type="component" value="Unassembled WGS sequence"/>
</dbReference>
<dbReference type="AlphaFoldDB" id="A0AAE1VPK4"/>
<comment type="caution">
    <text evidence="1">The sequence shown here is derived from an EMBL/GenBank/DDBJ whole genome shotgun (WGS) entry which is preliminary data.</text>
</comment>
<dbReference type="EMBL" id="JAVYJV010000002">
    <property type="protein sequence ID" value="KAK4376687.1"/>
    <property type="molecule type" value="Genomic_DNA"/>
</dbReference>
<protein>
    <submittedName>
        <fullName evidence="1">Uncharacterized protein</fullName>
    </submittedName>
</protein>
<evidence type="ECO:0000313" key="2">
    <source>
        <dbReference type="EMBL" id="KAK4376691.1"/>
    </source>
</evidence>
<evidence type="ECO:0000313" key="1">
    <source>
        <dbReference type="EMBL" id="KAK4376687.1"/>
    </source>
</evidence>
<sequence>MELLPDGLLKGIAIIGIVRCLVKYEERRNVPPSSLTLCPLWVQPWRLSRRKELKGQNFKMLLFVIPHILLTGCGSESVEELRFIPIINLQLKQIKDVIKESD</sequence>
<dbReference type="EMBL" id="JAVYJV010000002">
    <property type="protein sequence ID" value="KAK4376691.1"/>
    <property type="molecule type" value="Genomic_DNA"/>
</dbReference>